<keyword evidence="4" id="KW-1185">Reference proteome</keyword>
<dbReference type="InterPro" id="IPR036034">
    <property type="entry name" value="PDZ_sf"/>
</dbReference>
<keyword evidence="3" id="KW-0645">Protease</keyword>
<dbReference type="SUPFAM" id="SSF55486">
    <property type="entry name" value="Metalloproteases ('zincins'), catalytic domain"/>
    <property type="match status" value="1"/>
</dbReference>
<evidence type="ECO:0000256" key="1">
    <source>
        <dbReference type="SAM" id="SignalP"/>
    </source>
</evidence>
<dbReference type="Pfam" id="PF01433">
    <property type="entry name" value="Peptidase_M1"/>
    <property type="match status" value="1"/>
</dbReference>
<dbReference type="Proteomes" id="UP000199534">
    <property type="component" value="Unassembled WGS sequence"/>
</dbReference>
<dbReference type="STRING" id="400055.SAMN04490243_1598"/>
<feature type="signal peptide" evidence="1">
    <location>
        <begin position="1"/>
        <end position="21"/>
    </location>
</feature>
<keyword evidence="3" id="KW-0482">Metalloprotease</keyword>
<proteinExistence type="predicted"/>
<dbReference type="GO" id="GO:0008270">
    <property type="term" value="F:zinc ion binding"/>
    <property type="evidence" value="ECO:0007669"/>
    <property type="project" value="InterPro"/>
</dbReference>
<dbReference type="InterPro" id="IPR027268">
    <property type="entry name" value="Peptidase_M4/M1_CTD_sf"/>
</dbReference>
<dbReference type="RefSeq" id="WP_092981965.1">
    <property type="nucleotide sequence ID" value="NZ_FOYQ01000001.1"/>
</dbReference>
<evidence type="ECO:0000259" key="2">
    <source>
        <dbReference type="Pfam" id="PF01433"/>
    </source>
</evidence>
<protein>
    <submittedName>
        <fullName evidence="3">Predicted metalloprotease, contains C-terminal PDZ domain</fullName>
    </submittedName>
</protein>
<evidence type="ECO:0000313" key="3">
    <source>
        <dbReference type="EMBL" id="SFR40036.1"/>
    </source>
</evidence>
<keyword evidence="3" id="KW-0378">Hydrolase</keyword>
<dbReference type="InterPro" id="IPR014782">
    <property type="entry name" value="Peptidase_M1_dom"/>
</dbReference>
<reference evidence="3 4" key="1">
    <citation type="submission" date="2016-10" db="EMBL/GenBank/DDBJ databases">
        <authorList>
            <person name="de Groot N.N."/>
        </authorList>
    </citation>
    <scope>NUCLEOTIDE SEQUENCE [LARGE SCALE GENOMIC DNA]</scope>
    <source>
        <strain evidence="3 4">DSM 21019</strain>
    </source>
</reference>
<sequence>MRQLSILLLTLLFISCSQQDAHVEYEVASTTYEGQPALEITLTTSPDPDGTTEILYQNSAWGQEDLYNSLKDPVLLSAQGALEVNRDSGWIAIKHGNNDDPLRLQYTLIQDTPFSREGRDPTYRPIIQPEYFHVFGHNLFAIPKHLSEDTQTEARVDIEWEGWSDKQIIHNSFGSQERNQALRGITWQEFHSSIFVGGDYRIHEEEINGNRLLLAIRGDWIPFNDTEVREVLLKTVTAQRNFWKDHSQNYFTVTMRPFSLDRGSSYGGTGLTNSFATSMSNNSETDLSQLVHLFNHELMHNWIGHAIENADEEAQYWFSEGFTEYYAVKNIAKNEIGGFDINYLLDHINEKIRLLKASPIGEAPNSEINYENFWRDREYSELPYRRGFLYAFYLDSEISRAHQGEKSLDDVMLKILKNANESDEKIDRVSFLKVLKEFLPENPEPFFEAHIEQGKWIDFTAHFEKMGLDFEVGAELFDLGFQASEDGTEIIAVSPGSAAEQAGLKAGDQLASRSIYYGRTDIPVELGVRQGKAVNKLSFYAVRNADIPQLSAADKNRVLLTP</sequence>
<evidence type="ECO:0000313" key="4">
    <source>
        <dbReference type="Proteomes" id="UP000199534"/>
    </source>
</evidence>
<organism evidence="3 4">
    <name type="scientific">Robiginitalea myxolifaciens</name>
    <dbReference type="NCBI Taxonomy" id="400055"/>
    <lineage>
        <taxon>Bacteria</taxon>
        <taxon>Pseudomonadati</taxon>
        <taxon>Bacteroidota</taxon>
        <taxon>Flavobacteriia</taxon>
        <taxon>Flavobacteriales</taxon>
        <taxon>Flavobacteriaceae</taxon>
        <taxon>Robiginitalea</taxon>
    </lineage>
</organism>
<feature type="chain" id="PRO_5011693952" evidence="1">
    <location>
        <begin position="22"/>
        <end position="562"/>
    </location>
</feature>
<name>A0A1I6GCX5_9FLAO</name>
<dbReference type="PROSITE" id="PS51257">
    <property type="entry name" value="PROKAR_LIPOPROTEIN"/>
    <property type="match status" value="1"/>
</dbReference>
<dbReference type="GO" id="GO:0006508">
    <property type="term" value="P:proteolysis"/>
    <property type="evidence" value="ECO:0007669"/>
    <property type="project" value="UniProtKB-KW"/>
</dbReference>
<accession>A0A1I6GCX5</accession>
<gene>
    <name evidence="3" type="ORF">SAMN04490243_1598</name>
</gene>
<feature type="domain" description="Peptidase M1 membrane alanine aminopeptidase" evidence="2">
    <location>
        <begin position="274"/>
        <end position="399"/>
    </location>
</feature>
<keyword evidence="1" id="KW-0732">Signal</keyword>
<dbReference type="OrthoDB" id="9778516at2"/>
<dbReference type="GO" id="GO:0008237">
    <property type="term" value="F:metallopeptidase activity"/>
    <property type="evidence" value="ECO:0007669"/>
    <property type="project" value="UniProtKB-KW"/>
</dbReference>
<dbReference type="SUPFAM" id="SSF50156">
    <property type="entry name" value="PDZ domain-like"/>
    <property type="match status" value="1"/>
</dbReference>
<dbReference type="EMBL" id="FOYQ01000001">
    <property type="protein sequence ID" value="SFR40036.1"/>
    <property type="molecule type" value="Genomic_DNA"/>
</dbReference>
<dbReference type="Gene3D" id="1.10.390.10">
    <property type="entry name" value="Neutral Protease Domain 2"/>
    <property type="match status" value="1"/>
</dbReference>
<dbReference type="AlphaFoldDB" id="A0A1I6GCX5"/>